<evidence type="ECO:0000313" key="3">
    <source>
        <dbReference type="Proteomes" id="UP001589608"/>
    </source>
</evidence>
<keyword evidence="2" id="KW-0808">Transferase</keyword>
<dbReference type="Proteomes" id="UP001589608">
    <property type="component" value="Unassembled WGS sequence"/>
</dbReference>
<dbReference type="InterPro" id="IPR029063">
    <property type="entry name" value="SAM-dependent_MTases_sf"/>
</dbReference>
<evidence type="ECO:0000256" key="1">
    <source>
        <dbReference type="SAM" id="MobiDB-lite"/>
    </source>
</evidence>
<keyword evidence="2" id="KW-0489">Methyltransferase</keyword>
<dbReference type="Pfam" id="PF04672">
    <property type="entry name" value="Methyltransf_19"/>
    <property type="match status" value="1"/>
</dbReference>
<name>A0ABV5M2P4_9ACTN</name>
<dbReference type="SUPFAM" id="SSF53335">
    <property type="entry name" value="S-adenosyl-L-methionine-dependent methyltransferases"/>
    <property type="match status" value="1"/>
</dbReference>
<feature type="compositionally biased region" description="Low complexity" evidence="1">
    <location>
        <begin position="1"/>
        <end position="20"/>
    </location>
</feature>
<feature type="region of interest" description="Disordered" evidence="1">
    <location>
        <begin position="1"/>
        <end position="52"/>
    </location>
</feature>
<dbReference type="GO" id="GO:0008168">
    <property type="term" value="F:methyltransferase activity"/>
    <property type="evidence" value="ECO:0007669"/>
    <property type="project" value="UniProtKB-KW"/>
</dbReference>
<dbReference type="GO" id="GO:0032259">
    <property type="term" value="P:methylation"/>
    <property type="evidence" value="ECO:0007669"/>
    <property type="project" value="UniProtKB-KW"/>
</dbReference>
<dbReference type="PIRSF" id="PIRSF017393">
    <property type="entry name" value="MTase_SAV2177"/>
    <property type="match status" value="1"/>
</dbReference>
<protein>
    <submittedName>
        <fullName evidence="2">SAM-dependent methyltransferase</fullName>
        <ecNumber evidence="2">2.1.1.-</ecNumber>
    </submittedName>
</protein>
<comment type="caution">
    <text evidence="2">The sequence shown here is derived from an EMBL/GenBank/DDBJ whole genome shotgun (WGS) entry which is preliminary data.</text>
</comment>
<reference evidence="2 3" key="1">
    <citation type="submission" date="2024-09" db="EMBL/GenBank/DDBJ databases">
        <authorList>
            <person name="Sun Q."/>
            <person name="Mori K."/>
        </authorList>
    </citation>
    <scope>NUCLEOTIDE SEQUENCE [LARGE SCALE GENOMIC DNA]</scope>
    <source>
        <strain evidence="2 3">JCM 3307</strain>
    </source>
</reference>
<accession>A0ABV5M2P4</accession>
<evidence type="ECO:0000313" key="2">
    <source>
        <dbReference type="EMBL" id="MFB9443101.1"/>
    </source>
</evidence>
<proteinExistence type="predicted"/>
<dbReference type="Gene3D" id="3.40.50.150">
    <property type="entry name" value="Vaccinia Virus protein VP39"/>
    <property type="match status" value="1"/>
</dbReference>
<dbReference type="InterPro" id="IPR006764">
    <property type="entry name" value="SAM_dep_MeTrfase_SAV2177_type"/>
</dbReference>
<sequence>MTQPDTTASPTDPPSADSLAQNSARPGAPAADTRASETSAIDSTRPHPARRYNYWLGGKDNFAADRDSGDEVTKVFPHVAVAARENRAFLQRVVTHLVRDLGITQFLDIGTGLPTADNTHEIAQRIHPAARIVYVDNDPLVLVHARALLTGHPDGQTVYVDADLRNAAALLQDSQLRATVRWDEPVGLLLIAVLHFLTDADEPRRQIRALIEAMPAGSYVALSHATSDFFDPDTTAMLAAMAASGAHGPYRARTREEVEALVAGLELVEPGIVPVSQWRPDGPDDQVIPPEQTGCYGLLARIR</sequence>
<gene>
    <name evidence="2" type="ORF">ACFFTR_08395</name>
</gene>
<dbReference type="EC" id="2.1.1.-" evidence="2"/>
<dbReference type="RefSeq" id="WP_223099583.1">
    <property type="nucleotide sequence ID" value="NZ_CP061913.1"/>
</dbReference>
<dbReference type="EMBL" id="JBHMCA010000019">
    <property type="protein sequence ID" value="MFB9443101.1"/>
    <property type="molecule type" value="Genomic_DNA"/>
</dbReference>
<keyword evidence="3" id="KW-1185">Reference proteome</keyword>
<organism evidence="2 3">
    <name type="scientific">Dactylosporangium vinaceum</name>
    <dbReference type="NCBI Taxonomy" id="53362"/>
    <lineage>
        <taxon>Bacteria</taxon>
        <taxon>Bacillati</taxon>
        <taxon>Actinomycetota</taxon>
        <taxon>Actinomycetes</taxon>
        <taxon>Micromonosporales</taxon>
        <taxon>Micromonosporaceae</taxon>
        <taxon>Dactylosporangium</taxon>
    </lineage>
</organism>